<organism evidence="3 4">
    <name type="scientific">Williamsoniiplasma lucivorax</name>
    <dbReference type="NCBI Taxonomy" id="209274"/>
    <lineage>
        <taxon>Bacteria</taxon>
        <taxon>Bacillati</taxon>
        <taxon>Mycoplasmatota</taxon>
        <taxon>Mollicutes</taxon>
        <taxon>Entomoplasmatales</taxon>
        <taxon>Williamsoniiplasma</taxon>
    </lineage>
</organism>
<dbReference type="Gene3D" id="1.10.287.110">
    <property type="entry name" value="DnaJ domain"/>
    <property type="match status" value="1"/>
</dbReference>
<gene>
    <name evidence="3" type="ORF">ELUCI_v1c02820</name>
</gene>
<protein>
    <recommendedName>
        <fullName evidence="2">J domain-containing protein</fullName>
    </recommendedName>
</protein>
<dbReference type="Proteomes" id="UP000237865">
    <property type="component" value="Unassembled WGS sequence"/>
</dbReference>
<evidence type="ECO:0000313" key="4">
    <source>
        <dbReference type="Proteomes" id="UP000237865"/>
    </source>
</evidence>
<dbReference type="RefSeq" id="WP_028126925.1">
    <property type="nucleotide sequence ID" value="NZ_PHNE01000001.1"/>
</dbReference>
<evidence type="ECO:0000313" key="3">
    <source>
        <dbReference type="EMBL" id="PPE05991.1"/>
    </source>
</evidence>
<dbReference type="InterPro" id="IPR036869">
    <property type="entry name" value="J_dom_sf"/>
</dbReference>
<dbReference type="Pfam" id="PF00226">
    <property type="entry name" value="DnaJ"/>
    <property type="match status" value="1"/>
</dbReference>
<proteinExistence type="predicted"/>
<dbReference type="AlphaFoldDB" id="A0A2S5RFA3"/>
<sequence>MVESIIGFLIFVVVIYSLVVNFGHILMWIGIGLACLIGIVIIGWIIYKIRENHVLRKFYGEPTSSSSSPLIDIFYKWKNQSKTKYVDVKSGEEEFVAGPAPEGTREILILGWDKYGRAYPLPLTTEIIPSGLDPEIMSTKNLFAKASKSSENIWKWDTKIDKSKFYDETGYYSYEQLEFLYSLNFDKIDFWEIWEDLDRPCVNYELNPAKLFFGTNTWPDDVPEWSFWHIGFSDDDSKLNVSHRSSSEWIEGYIKWREENQDPIFEAYELLGIDPNINISVPQIKALRRKMAKQHHPDKNLQVNTNERMTEINNACDFLIEHKQNEKNKE</sequence>
<dbReference type="EMBL" id="PHNE01000001">
    <property type="protein sequence ID" value="PPE05991.1"/>
    <property type="molecule type" value="Genomic_DNA"/>
</dbReference>
<dbReference type="InterPro" id="IPR001623">
    <property type="entry name" value="DnaJ_domain"/>
</dbReference>
<dbReference type="PROSITE" id="PS50076">
    <property type="entry name" value="DNAJ_2"/>
    <property type="match status" value="1"/>
</dbReference>
<dbReference type="SUPFAM" id="SSF46565">
    <property type="entry name" value="Chaperone J-domain"/>
    <property type="match status" value="1"/>
</dbReference>
<keyword evidence="1" id="KW-0812">Transmembrane</keyword>
<feature type="transmembrane region" description="Helical" evidence="1">
    <location>
        <begin position="5"/>
        <end position="22"/>
    </location>
</feature>
<feature type="transmembrane region" description="Helical" evidence="1">
    <location>
        <begin position="28"/>
        <end position="47"/>
    </location>
</feature>
<reference evidence="3 4" key="1">
    <citation type="submission" date="2017-11" db="EMBL/GenBank/DDBJ databases">
        <title>Genome sequence of Entomoplasma lucivorax PIPN-2 (ATCC 49196).</title>
        <authorList>
            <person name="Lo W.-S."/>
            <person name="Gasparich G.E."/>
            <person name="Kuo C.-H."/>
        </authorList>
    </citation>
    <scope>NUCLEOTIDE SEQUENCE [LARGE SCALE GENOMIC DNA]</scope>
    <source>
        <strain evidence="3 4">PIPN-2</strain>
    </source>
</reference>
<comment type="caution">
    <text evidence="3">The sequence shown here is derived from an EMBL/GenBank/DDBJ whole genome shotgun (WGS) entry which is preliminary data.</text>
</comment>
<name>A0A2S5RFA3_9MOLU</name>
<dbReference type="CDD" id="cd06257">
    <property type="entry name" value="DnaJ"/>
    <property type="match status" value="1"/>
</dbReference>
<accession>A0A2S5RFA3</accession>
<keyword evidence="4" id="KW-1185">Reference proteome</keyword>
<keyword evidence="1" id="KW-1133">Transmembrane helix</keyword>
<evidence type="ECO:0000259" key="2">
    <source>
        <dbReference type="PROSITE" id="PS50076"/>
    </source>
</evidence>
<keyword evidence="1" id="KW-0472">Membrane</keyword>
<evidence type="ECO:0000256" key="1">
    <source>
        <dbReference type="SAM" id="Phobius"/>
    </source>
</evidence>
<dbReference type="SMART" id="SM00271">
    <property type="entry name" value="DnaJ"/>
    <property type="match status" value="1"/>
</dbReference>
<feature type="domain" description="J" evidence="2">
    <location>
        <begin position="266"/>
        <end position="330"/>
    </location>
</feature>